<dbReference type="Proteomes" id="UP000320776">
    <property type="component" value="Chromosome"/>
</dbReference>
<comment type="subunit">
    <text evidence="6 16 17">Homodimer.</text>
</comment>
<dbReference type="GO" id="GO:0051287">
    <property type="term" value="F:NAD binding"/>
    <property type="evidence" value="ECO:0007669"/>
    <property type="project" value="InterPro"/>
</dbReference>
<dbReference type="SMART" id="SM01329">
    <property type="entry name" value="Iso_dh"/>
    <property type="match status" value="1"/>
</dbReference>
<protein>
    <recommendedName>
        <fullName evidence="16">3-isopropylmalate dehydrogenase</fullName>
        <ecNumber evidence="16">1.1.1.85</ecNumber>
    </recommendedName>
    <alternativeName>
        <fullName evidence="16">3-IPM-DH</fullName>
    </alternativeName>
    <alternativeName>
        <fullName evidence="16">Beta-IPM dehydrogenase</fullName>
        <shortName evidence="16">IMDH</shortName>
    </alternativeName>
</protein>
<feature type="binding site" evidence="16">
    <location>
        <position position="108"/>
    </location>
    <ligand>
        <name>substrate</name>
    </ligand>
</feature>
<dbReference type="UniPathway" id="UPA00048">
    <property type="reaction ID" value="UER00072"/>
</dbReference>
<evidence type="ECO:0000256" key="12">
    <source>
        <dbReference type="ARBA" id="ARBA00023002"/>
    </source>
</evidence>
<feature type="binding site" evidence="16">
    <location>
        <position position="136"/>
    </location>
    <ligand>
        <name>substrate</name>
    </ligand>
</feature>
<dbReference type="EC" id="1.1.1.85" evidence="16"/>
<feature type="binding site" evidence="16">
    <location>
        <position position="253"/>
    </location>
    <ligand>
        <name>Mg(2+)</name>
        <dbReference type="ChEBI" id="CHEBI:18420"/>
    </ligand>
</feature>
<feature type="domain" description="Isopropylmalate dehydrogenase-like" evidence="18">
    <location>
        <begin position="6"/>
        <end position="353"/>
    </location>
</feature>
<keyword evidence="14 16" id="KW-0100">Branched-chain amino acid biosynthesis</keyword>
<dbReference type="GO" id="GO:0003862">
    <property type="term" value="F:3-isopropylmalate dehydrogenase activity"/>
    <property type="evidence" value="ECO:0007669"/>
    <property type="project" value="UniProtKB-UniRule"/>
</dbReference>
<evidence type="ECO:0000256" key="4">
    <source>
        <dbReference type="ARBA" id="ARBA00004762"/>
    </source>
</evidence>
<dbReference type="Pfam" id="PF00180">
    <property type="entry name" value="Iso_dh"/>
    <property type="match status" value="1"/>
</dbReference>
<dbReference type="RefSeq" id="WP_144352219.1">
    <property type="nucleotide sequence ID" value="NZ_CP036259.1"/>
</dbReference>
<feature type="binding site" evidence="16">
    <location>
        <begin position="282"/>
        <end position="294"/>
    </location>
    <ligand>
        <name>NAD(+)</name>
        <dbReference type="ChEBI" id="CHEBI:57540"/>
    </ligand>
</feature>
<comment type="catalytic activity">
    <reaction evidence="1 16 17">
        <text>(2R,3S)-3-isopropylmalate + NAD(+) = 4-methyl-2-oxopentanoate + CO2 + NADH</text>
        <dbReference type="Rhea" id="RHEA:32271"/>
        <dbReference type="ChEBI" id="CHEBI:16526"/>
        <dbReference type="ChEBI" id="CHEBI:17865"/>
        <dbReference type="ChEBI" id="CHEBI:35121"/>
        <dbReference type="ChEBI" id="CHEBI:57540"/>
        <dbReference type="ChEBI" id="CHEBI:57945"/>
        <dbReference type="EC" id="1.1.1.85"/>
    </reaction>
</comment>
<comment type="subcellular location">
    <subcellularLocation>
        <location evidence="3 16">Cytoplasm</location>
    </subcellularLocation>
</comment>
<evidence type="ECO:0000256" key="2">
    <source>
        <dbReference type="ARBA" id="ARBA00001936"/>
    </source>
</evidence>
<evidence type="ECO:0000256" key="15">
    <source>
        <dbReference type="ARBA" id="ARBA00023577"/>
    </source>
</evidence>
<evidence type="ECO:0000256" key="17">
    <source>
        <dbReference type="RuleBase" id="RU004445"/>
    </source>
</evidence>
<dbReference type="OrthoDB" id="9806254at2"/>
<feature type="site" description="Important for catalysis" evidence="16">
    <location>
        <position position="193"/>
    </location>
</feature>
<dbReference type="KEGG" id="sted:SPTER_43200"/>
<evidence type="ECO:0000256" key="7">
    <source>
        <dbReference type="ARBA" id="ARBA00022430"/>
    </source>
</evidence>
<comment type="caution">
    <text evidence="16">Lacks conserved residue(s) required for the propagation of feature annotation.</text>
</comment>
<dbReference type="FunFam" id="3.40.718.10:FF:000028">
    <property type="entry name" value="3-isopropylmalate dehydrogenase"/>
    <property type="match status" value="1"/>
</dbReference>
<dbReference type="SUPFAM" id="SSF53659">
    <property type="entry name" value="Isocitrate/Isopropylmalate dehydrogenase-like"/>
    <property type="match status" value="1"/>
</dbReference>
<comment type="similarity">
    <text evidence="5 16">Belongs to the isocitrate and isopropylmalate dehydrogenases family. LeuB type 1 subfamily.</text>
</comment>
<dbReference type="NCBIfam" id="TIGR00169">
    <property type="entry name" value="leuB"/>
    <property type="match status" value="1"/>
</dbReference>
<organism evidence="19 20">
    <name type="scientific">Sporomusa termitida</name>
    <dbReference type="NCBI Taxonomy" id="2377"/>
    <lineage>
        <taxon>Bacteria</taxon>
        <taxon>Bacillati</taxon>
        <taxon>Bacillota</taxon>
        <taxon>Negativicutes</taxon>
        <taxon>Selenomonadales</taxon>
        <taxon>Sporomusaceae</taxon>
        <taxon>Sporomusa</taxon>
    </lineage>
</organism>
<dbReference type="InterPro" id="IPR004429">
    <property type="entry name" value="Isopropylmalate_DH"/>
</dbReference>
<evidence type="ECO:0000256" key="6">
    <source>
        <dbReference type="ARBA" id="ARBA00011738"/>
    </source>
</evidence>
<evidence type="ECO:0000313" key="20">
    <source>
        <dbReference type="Proteomes" id="UP000320776"/>
    </source>
</evidence>
<evidence type="ECO:0000256" key="3">
    <source>
        <dbReference type="ARBA" id="ARBA00004496"/>
    </source>
</evidence>
<comment type="function">
    <text evidence="15 16 17">Catalyzes the oxidation of 3-carboxy-2-hydroxy-4-methylpentanoate (3-isopropylmalate) to 3-carboxy-4-methyl-2-oxopentanoate. The product decarboxylates to 4-methyl-2 oxopentanoate.</text>
</comment>
<keyword evidence="12 16" id="KW-0560">Oxidoreductase</keyword>
<keyword evidence="20" id="KW-1185">Reference proteome</keyword>
<feature type="binding site" evidence="16">
    <location>
        <position position="98"/>
    </location>
    <ligand>
        <name>substrate</name>
    </ligand>
</feature>
<feature type="binding site" evidence="16">
    <location>
        <position position="249"/>
    </location>
    <ligand>
        <name>Mg(2+)</name>
        <dbReference type="ChEBI" id="CHEBI:18420"/>
    </ligand>
</feature>
<evidence type="ECO:0000256" key="9">
    <source>
        <dbReference type="ARBA" id="ARBA00022605"/>
    </source>
</evidence>
<sequence>MSSSKNIVIIPGDGIGTEITAAALQVAQAAAAQSGSSFTYETKQAGGAAIDEYGIPLPAETIEACRKADGVLLGAVGGPQWDHVAPELRAEKAILGLRKELGLYANLRPIKVFPALAGQSPLKAEIVSAVNILIVRELNGGIYYGARQEASVVNGVEQACDSEMYSRPEVERIVRLACRAAIGRKGRVTSVDKANVLATSRLWRKVAAEIAQDFSEVELSHMYVDNCAMQLVLNPGNFDVIVTSNLFGDILSDEAAVLSGSIGLLPSASLGDGTGLYEPIHGSAPDIAGQGLANPLGTILSAAMLFRYSLSNTQAAIMIEQAVEQVLNDGYRTADIFQPGFTKVSTEEMGRQVIARLR</sequence>
<keyword evidence="16" id="KW-0464">Manganese</keyword>
<evidence type="ECO:0000256" key="10">
    <source>
        <dbReference type="ARBA" id="ARBA00022723"/>
    </source>
</evidence>
<keyword evidence="10 16" id="KW-0479">Metal-binding</keyword>
<comment type="cofactor">
    <cofactor evidence="2">
        <name>Mn(2+)</name>
        <dbReference type="ChEBI" id="CHEBI:29035"/>
    </cofactor>
</comment>
<dbReference type="InterPro" id="IPR019818">
    <property type="entry name" value="IsoCit/isopropylmalate_DH_CS"/>
</dbReference>
<dbReference type="Gene3D" id="3.40.718.10">
    <property type="entry name" value="Isopropylmalate Dehydrogenase"/>
    <property type="match status" value="1"/>
</dbReference>
<dbReference type="GO" id="GO:0009098">
    <property type="term" value="P:L-leucine biosynthetic process"/>
    <property type="evidence" value="ECO:0007669"/>
    <property type="project" value="UniProtKB-UniRule"/>
</dbReference>
<dbReference type="GO" id="GO:0000287">
    <property type="term" value="F:magnesium ion binding"/>
    <property type="evidence" value="ECO:0007669"/>
    <property type="project" value="InterPro"/>
</dbReference>
<comment type="pathway">
    <text evidence="4 16 17">Amino-acid biosynthesis; L-leucine biosynthesis; L-leucine from 3-methyl-2-oxobutanoate: step 3/4.</text>
</comment>
<keyword evidence="9 16" id="KW-0028">Amino-acid biosynthesis</keyword>
<dbReference type="InterPro" id="IPR024084">
    <property type="entry name" value="IsoPropMal-DH-like_dom"/>
</dbReference>
<evidence type="ECO:0000256" key="14">
    <source>
        <dbReference type="ARBA" id="ARBA00023304"/>
    </source>
</evidence>
<dbReference type="EMBL" id="CP036259">
    <property type="protein sequence ID" value="QDR82879.1"/>
    <property type="molecule type" value="Genomic_DNA"/>
</dbReference>
<keyword evidence="8 16" id="KW-0963">Cytoplasm</keyword>
<dbReference type="HAMAP" id="MF_01033">
    <property type="entry name" value="LeuB_type1"/>
    <property type="match status" value="1"/>
</dbReference>
<dbReference type="AlphaFoldDB" id="A0A517DZU7"/>
<reference evidence="19 20" key="1">
    <citation type="submission" date="2019-02" db="EMBL/GenBank/DDBJ databases">
        <title>Closed genome of Sporomusa termitida DSM 4440.</title>
        <authorList>
            <person name="Poehlein A."/>
            <person name="Daniel R."/>
        </authorList>
    </citation>
    <scope>NUCLEOTIDE SEQUENCE [LARGE SCALE GENOMIC DNA]</scope>
    <source>
        <strain evidence="19 20">DSM 4440</strain>
    </source>
</reference>
<evidence type="ECO:0000256" key="5">
    <source>
        <dbReference type="ARBA" id="ARBA00008319"/>
    </source>
</evidence>
<proteinExistence type="inferred from homology"/>
<name>A0A517DZU7_9FIRM</name>
<accession>A0A517DZU7</accession>
<dbReference type="PANTHER" id="PTHR42979:SF1">
    <property type="entry name" value="3-ISOPROPYLMALATE DEHYDROGENASE"/>
    <property type="match status" value="1"/>
</dbReference>
<evidence type="ECO:0000259" key="18">
    <source>
        <dbReference type="SMART" id="SM01329"/>
    </source>
</evidence>
<feature type="binding site" evidence="16">
    <location>
        <position position="225"/>
    </location>
    <ligand>
        <name>substrate</name>
    </ligand>
</feature>
<dbReference type="PROSITE" id="PS00470">
    <property type="entry name" value="IDH_IMDH"/>
    <property type="match status" value="1"/>
</dbReference>
<comment type="cofactor">
    <cofactor evidence="16 17">
        <name>Mg(2+)</name>
        <dbReference type="ChEBI" id="CHEBI:18420"/>
    </cofactor>
    <cofactor evidence="16 17">
        <name>Mn(2+)</name>
        <dbReference type="ChEBI" id="CHEBI:29035"/>
    </cofactor>
    <text evidence="16 17">Binds 1 Mg(2+) or Mn(2+) ion per subunit.</text>
</comment>
<evidence type="ECO:0000256" key="13">
    <source>
        <dbReference type="ARBA" id="ARBA00023027"/>
    </source>
</evidence>
<evidence type="ECO:0000256" key="8">
    <source>
        <dbReference type="ARBA" id="ARBA00022490"/>
    </source>
</evidence>
<dbReference type="GO" id="GO:0005829">
    <property type="term" value="C:cytosol"/>
    <property type="evidence" value="ECO:0007669"/>
    <property type="project" value="TreeGrafter"/>
</dbReference>
<keyword evidence="13 16" id="KW-0520">NAD</keyword>
<gene>
    <name evidence="16 19" type="primary">leuB</name>
    <name evidence="19" type="ORF">SPTER_43200</name>
</gene>
<evidence type="ECO:0000256" key="11">
    <source>
        <dbReference type="ARBA" id="ARBA00022842"/>
    </source>
</evidence>
<feature type="site" description="Important for catalysis" evidence="16">
    <location>
        <position position="143"/>
    </location>
</feature>
<feature type="binding site" evidence="16">
    <location>
        <position position="225"/>
    </location>
    <ligand>
        <name>Mg(2+)</name>
        <dbReference type="ChEBI" id="CHEBI:18420"/>
    </ligand>
</feature>
<keyword evidence="11 16" id="KW-0460">Magnesium</keyword>
<evidence type="ECO:0000256" key="1">
    <source>
        <dbReference type="ARBA" id="ARBA00000624"/>
    </source>
</evidence>
<keyword evidence="7 16" id="KW-0432">Leucine biosynthesis</keyword>
<dbReference type="PANTHER" id="PTHR42979">
    <property type="entry name" value="3-ISOPROPYLMALATE DEHYDROGENASE"/>
    <property type="match status" value="1"/>
</dbReference>
<evidence type="ECO:0000313" key="19">
    <source>
        <dbReference type="EMBL" id="QDR82879.1"/>
    </source>
</evidence>
<evidence type="ECO:0000256" key="16">
    <source>
        <dbReference type="HAMAP-Rule" id="MF_01033"/>
    </source>
</evidence>